<dbReference type="PROSITE" id="PS00674">
    <property type="entry name" value="AAA"/>
    <property type="match status" value="1"/>
</dbReference>
<dbReference type="InterPro" id="IPR003593">
    <property type="entry name" value="AAA+_ATPase"/>
</dbReference>
<evidence type="ECO:0000256" key="13">
    <source>
        <dbReference type="SAM" id="MobiDB-lite"/>
    </source>
</evidence>
<dbReference type="PANTHER" id="PTHR23070">
    <property type="entry name" value="BCS1 AAA-TYPE ATPASE"/>
    <property type="match status" value="1"/>
</dbReference>
<keyword evidence="3" id="KW-0812">Transmembrane</keyword>
<evidence type="ECO:0000256" key="3">
    <source>
        <dbReference type="ARBA" id="ARBA00022692"/>
    </source>
</evidence>
<proteinExistence type="inferred from homology"/>
<name>A0A5N6E8S2_9EURO</name>
<keyword evidence="16" id="KW-1185">Reference proteome</keyword>
<dbReference type="InterPro" id="IPR003960">
    <property type="entry name" value="ATPase_AAA_CS"/>
</dbReference>
<keyword evidence="8" id="KW-1133">Transmembrane helix</keyword>
<dbReference type="AlphaFoldDB" id="A0A5N6E8S2"/>
<dbReference type="Gene3D" id="3.40.50.300">
    <property type="entry name" value="P-loop containing nucleotide triphosphate hydrolases"/>
    <property type="match status" value="1"/>
</dbReference>
<dbReference type="InterPro" id="IPR027417">
    <property type="entry name" value="P-loop_NTPase"/>
</dbReference>
<dbReference type="SMART" id="SM00382">
    <property type="entry name" value="AAA"/>
    <property type="match status" value="1"/>
</dbReference>
<comment type="catalytic activity">
    <reaction evidence="11">
        <text>ATP + H2O = ADP + phosphate + H(+)</text>
        <dbReference type="Rhea" id="RHEA:13065"/>
        <dbReference type="ChEBI" id="CHEBI:15377"/>
        <dbReference type="ChEBI" id="CHEBI:15378"/>
        <dbReference type="ChEBI" id="CHEBI:30616"/>
        <dbReference type="ChEBI" id="CHEBI:43474"/>
        <dbReference type="ChEBI" id="CHEBI:456216"/>
    </reaction>
    <physiologicalReaction direction="left-to-right" evidence="11">
        <dbReference type="Rhea" id="RHEA:13066"/>
    </physiologicalReaction>
</comment>
<protein>
    <submittedName>
        <fullName evidence="15">P-loop containing nucleoside triphosphate hydrolase protein</fullName>
    </submittedName>
</protein>
<accession>A0A5N6E8S2</accession>
<keyword evidence="9" id="KW-0496">Mitochondrion</keyword>
<evidence type="ECO:0000256" key="5">
    <source>
        <dbReference type="ARBA" id="ARBA00022792"/>
    </source>
</evidence>
<gene>
    <name evidence="15" type="ORF">BDV33DRAFT_230043</name>
</gene>
<keyword evidence="5" id="KW-0999">Mitochondrion inner membrane</keyword>
<dbReference type="InterPro" id="IPR014851">
    <property type="entry name" value="BCS1_N"/>
</dbReference>
<organism evidence="15 16">
    <name type="scientific">Aspergillus novoparasiticus</name>
    <dbReference type="NCBI Taxonomy" id="986946"/>
    <lineage>
        <taxon>Eukaryota</taxon>
        <taxon>Fungi</taxon>
        <taxon>Dikarya</taxon>
        <taxon>Ascomycota</taxon>
        <taxon>Pezizomycotina</taxon>
        <taxon>Eurotiomycetes</taxon>
        <taxon>Eurotiomycetidae</taxon>
        <taxon>Eurotiales</taxon>
        <taxon>Aspergillaceae</taxon>
        <taxon>Aspergillus</taxon>
        <taxon>Aspergillus subgen. Circumdati</taxon>
    </lineage>
</organism>
<dbReference type="Pfam" id="PF25426">
    <property type="entry name" value="AAA_lid_BCS1"/>
    <property type="match status" value="1"/>
</dbReference>
<evidence type="ECO:0000256" key="11">
    <source>
        <dbReference type="ARBA" id="ARBA00048778"/>
    </source>
</evidence>
<dbReference type="EMBL" id="ML733675">
    <property type="protein sequence ID" value="KAB8213173.1"/>
    <property type="molecule type" value="Genomic_DNA"/>
</dbReference>
<comment type="subcellular location">
    <subcellularLocation>
        <location evidence="1">Mitochondrion inner membrane</location>
        <topology evidence="1">Single-pass membrane protein</topology>
    </subcellularLocation>
</comment>
<comment type="similarity">
    <text evidence="2">Belongs to the AAA ATPase family. BCS1 subfamily.</text>
</comment>
<dbReference type="Proteomes" id="UP000326799">
    <property type="component" value="Unassembled WGS sequence"/>
</dbReference>
<evidence type="ECO:0000256" key="12">
    <source>
        <dbReference type="RuleBase" id="RU003651"/>
    </source>
</evidence>
<keyword evidence="7 12" id="KW-0067">ATP-binding</keyword>
<evidence type="ECO:0000256" key="1">
    <source>
        <dbReference type="ARBA" id="ARBA00004434"/>
    </source>
</evidence>
<dbReference type="SUPFAM" id="SSF52540">
    <property type="entry name" value="P-loop containing nucleoside triphosphate hydrolases"/>
    <property type="match status" value="1"/>
</dbReference>
<dbReference type="Pfam" id="PF08740">
    <property type="entry name" value="BCS1_N"/>
    <property type="match status" value="1"/>
</dbReference>
<dbReference type="InterPro" id="IPR057495">
    <property type="entry name" value="AAA_lid_BCS1"/>
</dbReference>
<sequence>MNAEKIYLSHIGWNANVIKNLLLDAQRDFAKRDRNRIIIYRGESRAGTSNWGRVASWAARQLSSVILDKEQKDRIVKDVDEYLSQRTRSWYKRNGIPYRRGYLLQGPPGTGKTSLCVALAGRFKMNIYLLSLNSLDELSFSTLFRKVPEGSIILLKDIDRAGVTHKRSVSQQEGPVSESEESRQTPFSKGISLSALRNEIDGIAAKENRILVMTTNHAEHLDPALLRPGRVDMTLTFSLANNDTIFRIFCSMYGNNEDIDFVSRNGSPRPLHDLATQFTQQIPADVFSPAEIQEYILQYKSDTEKAVQDVADWAGGRRKDKYTDARQD</sequence>
<evidence type="ECO:0000256" key="2">
    <source>
        <dbReference type="ARBA" id="ARBA00007448"/>
    </source>
</evidence>
<keyword evidence="4 12" id="KW-0547">Nucleotide-binding</keyword>
<dbReference type="GO" id="GO:0005524">
    <property type="term" value="F:ATP binding"/>
    <property type="evidence" value="ECO:0007669"/>
    <property type="project" value="UniProtKB-KW"/>
</dbReference>
<evidence type="ECO:0000313" key="16">
    <source>
        <dbReference type="Proteomes" id="UP000326799"/>
    </source>
</evidence>
<evidence type="ECO:0000259" key="14">
    <source>
        <dbReference type="SMART" id="SM00382"/>
    </source>
</evidence>
<evidence type="ECO:0000256" key="9">
    <source>
        <dbReference type="ARBA" id="ARBA00023128"/>
    </source>
</evidence>
<evidence type="ECO:0000256" key="10">
    <source>
        <dbReference type="ARBA" id="ARBA00023136"/>
    </source>
</evidence>
<feature type="domain" description="AAA+ ATPase" evidence="14">
    <location>
        <begin position="98"/>
        <end position="241"/>
    </location>
</feature>
<keyword evidence="6 15" id="KW-0378">Hydrolase</keyword>
<dbReference type="Pfam" id="PF00004">
    <property type="entry name" value="AAA"/>
    <property type="match status" value="1"/>
</dbReference>
<feature type="region of interest" description="Disordered" evidence="13">
    <location>
        <begin position="166"/>
        <end position="188"/>
    </location>
</feature>
<dbReference type="GO" id="GO:0005743">
    <property type="term" value="C:mitochondrial inner membrane"/>
    <property type="evidence" value="ECO:0007669"/>
    <property type="project" value="UniProtKB-SubCell"/>
</dbReference>
<dbReference type="InterPro" id="IPR003959">
    <property type="entry name" value="ATPase_AAA_core"/>
</dbReference>
<evidence type="ECO:0000313" key="15">
    <source>
        <dbReference type="EMBL" id="KAB8213173.1"/>
    </source>
</evidence>
<dbReference type="InterPro" id="IPR050747">
    <property type="entry name" value="Mitochondrial_chaperone_BCS1"/>
</dbReference>
<evidence type="ECO:0000256" key="4">
    <source>
        <dbReference type="ARBA" id="ARBA00022741"/>
    </source>
</evidence>
<evidence type="ECO:0000256" key="8">
    <source>
        <dbReference type="ARBA" id="ARBA00022989"/>
    </source>
</evidence>
<reference evidence="15 16" key="1">
    <citation type="submission" date="2019-04" db="EMBL/GenBank/DDBJ databases">
        <title>Fungal friends and foes A comparative genomics study of 23 Aspergillus species from section Flavi.</title>
        <authorList>
            <consortium name="DOE Joint Genome Institute"/>
            <person name="Kjaerbolling I."/>
            <person name="Vesth T.C."/>
            <person name="Frisvad J.C."/>
            <person name="Nybo J.L."/>
            <person name="Theobald S."/>
            <person name="Kildgaard S."/>
            <person name="Petersen T.I."/>
            <person name="Kuo A."/>
            <person name="Sato A."/>
            <person name="Lyhne E.K."/>
            <person name="Kogle M.E."/>
            <person name="Wiebenga A."/>
            <person name="Kun R.S."/>
            <person name="Lubbers R.J."/>
            <person name="Makela M.R."/>
            <person name="Barry K."/>
            <person name="Chovatia M."/>
            <person name="Clum A."/>
            <person name="Daum C."/>
            <person name="Haridas S."/>
            <person name="He G."/>
            <person name="LaButti K."/>
            <person name="Lipzen A."/>
            <person name="Mondo S."/>
            <person name="Pangilinan J."/>
            <person name="Riley R."/>
            <person name="Salamov A."/>
            <person name="Simmons B.A."/>
            <person name="Magnuson J.K."/>
            <person name="Henrissat B."/>
            <person name="Mortensen U.H."/>
            <person name="Larsen T.O."/>
            <person name="De vries R.P."/>
            <person name="Grigoriev I.V."/>
            <person name="Machida M."/>
            <person name="Baker S.E."/>
            <person name="Andersen M.R."/>
        </authorList>
    </citation>
    <scope>NUCLEOTIDE SEQUENCE [LARGE SCALE GENOMIC DNA]</scope>
    <source>
        <strain evidence="15 16">CBS 126849</strain>
    </source>
</reference>
<evidence type="ECO:0000256" key="7">
    <source>
        <dbReference type="ARBA" id="ARBA00022840"/>
    </source>
</evidence>
<dbReference type="GO" id="GO:0016887">
    <property type="term" value="F:ATP hydrolysis activity"/>
    <property type="evidence" value="ECO:0007669"/>
    <property type="project" value="InterPro"/>
</dbReference>
<evidence type="ECO:0000256" key="6">
    <source>
        <dbReference type="ARBA" id="ARBA00022801"/>
    </source>
</evidence>
<keyword evidence="10" id="KW-0472">Membrane</keyword>